<evidence type="ECO:0000256" key="6">
    <source>
        <dbReference type="ARBA" id="ARBA00022842"/>
    </source>
</evidence>
<name>A0ABZ1CFM0_9BACT</name>
<dbReference type="Gene3D" id="3.40.50.1000">
    <property type="entry name" value="HAD superfamily/HAD-like"/>
    <property type="match status" value="1"/>
</dbReference>
<proteinExistence type="inferred from homology"/>
<dbReference type="RefSeq" id="WP_221029945.1">
    <property type="nucleotide sequence ID" value="NZ_CP139781.1"/>
</dbReference>
<keyword evidence="8" id="KW-1185">Reference proteome</keyword>
<dbReference type="InterPro" id="IPR023214">
    <property type="entry name" value="HAD_sf"/>
</dbReference>
<evidence type="ECO:0000256" key="4">
    <source>
        <dbReference type="ARBA" id="ARBA00022723"/>
    </source>
</evidence>
<dbReference type="NCBIfam" id="TIGR01670">
    <property type="entry name" value="KdsC-phosphatas"/>
    <property type="match status" value="1"/>
</dbReference>
<dbReference type="Proteomes" id="UP000738431">
    <property type="component" value="Chromosome"/>
</dbReference>
<dbReference type="GO" id="GO:0016787">
    <property type="term" value="F:hydrolase activity"/>
    <property type="evidence" value="ECO:0007669"/>
    <property type="project" value="UniProtKB-KW"/>
</dbReference>
<evidence type="ECO:0000313" key="7">
    <source>
        <dbReference type="EMBL" id="WRQ89364.1"/>
    </source>
</evidence>
<dbReference type="PIRSF" id="PIRSF006118">
    <property type="entry name" value="KDO8-P_Ptase"/>
    <property type="match status" value="1"/>
</dbReference>
<comment type="subunit">
    <text evidence="3">Homotetramer.</text>
</comment>
<gene>
    <name evidence="7" type="ORF">K1X11_008080</name>
</gene>
<reference evidence="7 8" key="1">
    <citation type="submission" date="2021-08" db="EMBL/GenBank/DDBJ databases">
        <authorList>
            <person name="Zhang D."/>
            <person name="Zhang A."/>
            <person name="Wang L."/>
        </authorList>
    </citation>
    <scope>NUCLEOTIDE SEQUENCE [LARGE SCALE GENOMIC DNA]</scope>
    <source>
        <strain evidence="7 8">WL0086</strain>
    </source>
</reference>
<organism evidence="7 8">
    <name type="scientific">Actomonas aquatica</name>
    <dbReference type="NCBI Taxonomy" id="2866162"/>
    <lineage>
        <taxon>Bacteria</taxon>
        <taxon>Pseudomonadati</taxon>
        <taxon>Verrucomicrobiota</taxon>
        <taxon>Opitutia</taxon>
        <taxon>Opitutales</taxon>
        <taxon>Opitutaceae</taxon>
        <taxon>Actomonas</taxon>
    </lineage>
</organism>
<dbReference type="SFLD" id="SFLDG01136">
    <property type="entry name" value="C1.6:_Phosphoserine_Phosphatas"/>
    <property type="match status" value="1"/>
</dbReference>
<dbReference type="InterPro" id="IPR050793">
    <property type="entry name" value="CMP-NeuNAc_synthase"/>
</dbReference>
<dbReference type="CDD" id="cd01630">
    <property type="entry name" value="HAD_KDO-like"/>
    <property type="match status" value="1"/>
</dbReference>
<dbReference type="EMBL" id="CP139781">
    <property type="protein sequence ID" value="WRQ89364.1"/>
    <property type="molecule type" value="Genomic_DNA"/>
</dbReference>
<dbReference type="PANTHER" id="PTHR21485">
    <property type="entry name" value="HAD SUPERFAMILY MEMBERS CMAS AND KDSC"/>
    <property type="match status" value="1"/>
</dbReference>
<accession>A0ABZ1CFM0</accession>
<evidence type="ECO:0000256" key="5">
    <source>
        <dbReference type="ARBA" id="ARBA00022801"/>
    </source>
</evidence>
<sequence>MPSLSDIPAARWAAIKLFATDVDGVLTDGCIHVSSDGVETKTFNVLDGMGMVRLLRDNIAVAWISGRASGATTVRATELKIPHLIQGRSDKYTALSELAAELGLSAEECLYVGDDDIDAGALAWAGIGITVPDAMPAAVNAADAMTTRRAGAGAIREICEQILAHSGQD</sequence>
<dbReference type="SFLD" id="SFLDG01138">
    <property type="entry name" value="C1.6.2:_Deoxy-d-mannose-octulo"/>
    <property type="match status" value="1"/>
</dbReference>
<evidence type="ECO:0000313" key="8">
    <source>
        <dbReference type="Proteomes" id="UP000738431"/>
    </source>
</evidence>
<keyword evidence="5 7" id="KW-0378">Hydrolase</keyword>
<evidence type="ECO:0000256" key="1">
    <source>
        <dbReference type="ARBA" id="ARBA00001946"/>
    </source>
</evidence>
<dbReference type="PANTHER" id="PTHR21485:SF3">
    <property type="entry name" value="N-ACYLNEURAMINATE CYTIDYLYLTRANSFERASE"/>
    <property type="match status" value="1"/>
</dbReference>
<evidence type="ECO:0000256" key="3">
    <source>
        <dbReference type="ARBA" id="ARBA00011881"/>
    </source>
</evidence>
<protein>
    <submittedName>
        <fullName evidence="7">HAD-IIIA family hydrolase</fullName>
    </submittedName>
</protein>
<dbReference type="Pfam" id="PF08282">
    <property type="entry name" value="Hydrolase_3"/>
    <property type="match status" value="1"/>
</dbReference>
<keyword evidence="4" id="KW-0479">Metal-binding</keyword>
<dbReference type="InterPro" id="IPR010023">
    <property type="entry name" value="KdsC_fam"/>
</dbReference>
<comment type="similarity">
    <text evidence="2">Belongs to the KdsC family.</text>
</comment>
<keyword evidence="6" id="KW-0460">Magnesium</keyword>
<evidence type="ECO:0000256" key="2">
    <source>
        <dbReference type="ARBA" id="ARBA00005893"/>
    </source>
</evidence>
<reference evidence="7 8" key="2">
    <citation type="submission" date="2023-12" db="EMBL/GenBank/DDBJ databases">
        <title>Description of an unclassified Opitutus bacterium of Verrucomicrobiota.</title>
        <authorList>
            <person name="Zhang D.-F."/>
        </authorList>
    </citation>
    <scope>NUCLEOTIDE SEQUENCE [LARGE SCALE GENOMIC DNA]</scope>
    <source>
        <strain evidence="7 8">WL0086</strain>
    </source>
</reference>
<dbReference type="SUPFAM" id="SSF56784">
    <property type="entry name" value="HAD-like"/>
    <property type="match status" value="1"/>
</dbReference>
<comment type="cofactor">
    <cofactor evidence="1">
        <name>Mg(2+)</name>
        <dbReference type="ChEBI" id="CHEBI:18420"/>
    </cofactor>
</comment>
<dbReference type="SFLD" id="SFLDS00003">
    <property type="entry name" value="Haloacid_Dehalogenase"/>
    <property type="match status" value="1"/>
</dbReference>
<dbReference type="InterPro" id="IPR036412">
    <property type="entry name" value="HAD-like_sf"/>
</dbReference>